<dbReference type="InterPro" id="IPR015943">
    <property type="entry name" value="WD40/YVTN_repeat-like_dom_sf"/>
</dbReference>
<dbReference type="Gene3D" id="3.10.100.10">
    <property type="entry name" value="Mannose-Binding Protein A, subunit A"/>
    <property type="match status" value="1"/>
</dbReference>
<comment type="caution">
    <text evidence="1">Lacks conserved residue(s) required for the propagation of feature annotation.</text>
</comment>
<comment type="caution">
    <text evidence="6">The sequence shown here is derived from an EMBL/GenBank/DDBJ whole genome shotgun (WGS) entry which is preliminary data.</text>
</comment>
<dbReference type="InterPro" id="IPR036352">
    <property type="entry name" value="Semap_dom_sf"/>
</dbReference>
<dbReference type="EMBL" id="CAWYQH010000163">
    <property type="protein sequence ID" value="CAK8696860.1"/>
    <property type="molecule type" value="Genomic_DNA"/>
</dbReference>
<dbReference type="SMART" id="SM00034">
    <property type="entry name" value="CLECT"/>
    <property type="match status" value="1"/>
</dbReference>
<name>A0ABP0GYN6_CLALP</name>
<dbReference type="PROSITE" id="PS51004">
    <property type="entry name" value="SEMA"/>
    <property type="match status" value="1"/>
</dbReference>
<evidence type="ECO:0008006" key="8">
    <source>
        <dbReference type="Google" id="ProtNLM"/>
    </source>
</evidence>
<dbReference type="SMART" id="SM00630">
    <property type="entry name" value="Sema"/>
    <property type="match status" value="1"/>
</dbReference>
<dbReference type="InterPro" id="IPR016187">
    <property type="entry name" value="CTDL_fold"/>
</dbReference>
<dbReference type="PROSITE" id="PS50041">
    <property type="entry name" value="C_TYPE_LECTIN_2"/>
    <property type="match status" value="1"/>
</dbReference>
<evidence type="ECO:0000259" key="4">
    <source>
        <dbReference type="PROSITE" id="PS50041"/>
    </source>
</evidence>
<dbReference type="SUPFAM" id="SSF101912">
    <property type="entry name" value="Sema domain"/>
    <property type="match status" value="1"/>
</dbReference>
<keyword evidence="7" id="KW-1185">Reference proteome</keyword>
<reference evidence="6 7" key="1">
    <citation type="submission" date="2024-02" db="EMBL/GenBank/DDBJ databases">
        <authorList>
            <person name="Daric V."/>
            <person name="Darras S."/>
        </authorList>
    </citation>
    <scope>NUCLEOTIDE SEQUENCE [LARGE SCALE GENOMIC DNA]</scope>
</reference>
<evidence type="ECO:0000313" key="6">
    <source>
        <dbReference type="EMBL" id="CAK8696860.1"/>
    </source>
</evidence>
<dbReference type="SUPFAM" id="SSF103575">
    <property type="entry name" value="Plexin repeat"/>
    <property type="match status" value="1"/>
</dbReference>
<organism evidence="6 7">
    <name type="scientific">Clavelina lepadiformis</name>
    <name type="common">Light-bulb sea squirt</name>
    <name type="synonym">Ascidia lepadiformis</name>
    <dbReference type="NCBI Taxonomy" id="159417"/>
    <lineage>
        <taxon>Eukaryota</taxon>
        <taxon>Metazoa</taxon>
        <taxon>Chordata</taxon>
        <taxon>Tunicata</taxon>
        <taxon>Ascidiacea</taxon>
        <taxon>Aplousobranchia</taxon>
        <taxon>Clavelinidae</taxon>
        <taxon>Clavelina</taxon>
    </lineage>
</organism>
<feature type="coiled-coil region" evidence="2">
    <location>
        <begin position="632"/>
        <end position="683"/>
    </location>
</feature>
<protein>
    <recommendedName>
        <fullName evidence="8">C-type lectin domain-containing protein</fullName>
    </recommendedName>
</protein>
<dbReference type="Pfam" id="PF00059">
    <property type="entry name" value="Lectin_C"/>
    <property type="match status" value="1"/>
</dbReference>
<feature type="domain" description="Sema" evidence="5">
    <location>
        <begin position="22"/>
        <end position="498"/>
    </location>
</feature>
<feature type="domain" description="C-type lectin" evidence="4">
    <location>
        <begin position="797"/>
        <end position="915"/>
    </location>
</feature>
<accession>A0ABP0GYN6</accession>
<dbReference type="InterPro" id="IPR027231">
    <property type="entry name" value="Semaphorin"/>
</dbReference>
<evidence type="ECO:0000259" key="5">
    <source>
        <dbReference type="PROSITE" id="PS51004"/>
    </source>
</evidence>
<dbReference type="Gene3D" id="3.30.1680.10">
    <property type="entry name" value="ligand-binding face of the semaphorins, domain 2"/>
    <property type="match status" value="1"/>
</dbReference>
<sequence>MVNRFQCSYKEFVFVWISTCLFLSLTNCEDNLSSQWNNHTLDGEILISYLDEANSRLYIGSANKIYEFDLGNVSVPLGEIYWPSPSDLEQACIMVNSDSKLCQNNIRIIQSANDTHLYVCGTLTYNPSCAYIKKQNFQFIETSKESGRWKLSYNPYVPIESIMSHGKLFSATRESQGDNGLITKSLNGAVLRTPDTDKFVLNDPEFVGIHEVRSSGKNIGDKIMVLFREKAEEFQPYKYGLSADPKERNIASRIATVCANDHGGTNGVLDGNFATFSKMSIVCDTESKTDKAPFQYTHLESTFVVENERDRPGQTLYGVFTMPSDAVAGTAVCAFRMQDVKEAMKTDQYWTRQDGQRVSRTYDDHYGSAPGMCVDDTRDLSRARLSFSKTHPIKFGNVYPSGRKPLYQESGVRYRHIVADYLEPRESSLGTNTTVLFMVTDDGLLKRLVLAYDRSSEPWLLPDIRLIEEGSEGKVRSIRIGKKDLYIFTDATVIQAPKASCSLYRNCRQCDEAGDPYCSWTYAGCSSVFDDTSLQKRSADTAIVTVSCNLNEEPEFDPREELIAELMINQTELSRQYDEVESQLSELQAQHQSYREAYQGCLATKMELSTDLSTCNESKTSLTTELQSRPTNEQFNQEISKAQDALENAASCYRELSEISVEKKTLNNELSNIQAQLIESEKDNKDQMDDLTRKVDECKYRQMKLEDSSKQQQKKANTTIANCIWKTEMGYARISKLIEANKELQDLNNNFTSAIVDLRAQHLDDIQNIKRLTWLHKRNGERGQQNCNHNGWFLSNATGNLFFLGKRRRNYSDASRICHKLGGQLAIFRNVDELRYINNVIRAFQPTRNFWIGLVKDSDNSLVWEDGTQLGNDYERFPRSQQKRLRRKHKYCVEVNTLQKWILVPCERIRRPICQKPTSNLNRLNDEKRKTMRLFSVMADTG</sequence>
<feature type="chain" id="PRO_5045512279" description="C-type lectin domain-containing protein" evidence="3">
    <location>
        <begin position="29"/>
        <end position="942"/>
    </location>
</feature>
<dbReference type="InterPro" id="IPR001627">
    <property type="entry name" value="Semap_dom"/>
</dbReference>
<dbReference type="InterPro" id="IPR001304">
    <property type="entry name" value="C-type_lectin-like"/>
</dbReference>
<evidence type="ECO:0000256" key="1">
    <source>
        <dbReference type="PROSITE-ProRule" id="PRU00352"/>
    </source>
</evidence>
<feature type="signal peptide" evidence="3">
    <location>
        <begin position="1"/>
        <end position="28"/>
    </location>
</feature>
<dbReference type="SUPFAM" id="SSF56436">
    <property type="entry name" value="C-type lectin-like"/>
    <property type="match status" value="1"/>
</dbReference>
<dbReference type="PANTHER" id="PTHR11036:SF127">
    <property type="entry name" value="SEMAPHORIN-1A"/>
    <property type="match status" value="1"/>
</dbReference>
<evidence type="ECO:0000313" key="7">
    <source>
        <dbReference type="Proteomes" id="UP001642483"/>
    </source>
</evidence>
<dbReference type="CDD" id="cd00037">
    <property type="entry name" value="CLECT"/>
    <property type="match status" value="1"/>
</dbReference>
<dbReference type="Proteomes" id="UP001642483">
    <property type="component" value="Unassembled WGS sequence"/>
</dbReference>
<dbReference type="InterPro" id="IPR016186">
    <property type="entry name" value="C-type_lectin-like/link_sf"/>
</dbReference>
<proteinExistence type="predicted"/>
<keyword evidence="3" id="KW-0732">Signal</keyword>
<dbReference type="Pfam" id="PF01403">
    <property type="entry name" value="Sema"/>
    <property type="match status" value="1"/>
</dbReference>
<evidence type="ECO:0000256" key="3">
    <source>
        <dbReference type="SAM" id="SignalP"/>
    </source>
</evidence>
<evidence type="ECO:0000256" key="2">
    <source>
        <dbReference type="SAM" id="Coils"/>
    </source>
</evidence>
<dbReference type="PANTHER" id="PTHR11036">
    <property type="entry name" value="SEMAPHORIN"/>
    <property type="match status" value="1"/>
</dbReference>
<keyword evidence="2" id="KW-0175">Coiled coil</keyword>
<dbReference type="Gene3D" id="2.130.10.10">
    <property type="entry name" value="YVTN repeat-like/Quinoprotein amine dehydrogenase"/>
    <property type="match status" value="1"/>
</dbReference>
<feature type="coiled-coil region" evidence="2">
    <location>
        <begin position="563"/>
        <end position="597"/>
    </location>
</feature>
<gene>
    <name evidence="6" type="ORF">CVLEPA_LOCUS30173</name>
</gene>